<dbReference type="InterPro" id="IPR050490">
    <property type="entry name" value="Bact_solute-bd_prot1"/>
</dbReference>
<dbReference type="Gene3D" id="3.40.190.10">
    <property type="entry name" value="Periplasmic binding protein-like II"/>
    <property type="match status" value="2"/>
</dbReference>
<dbReference type="SUPFAM" id="SSF53850">
    <property type="entry name" value="Periplasmic binding protein-like II"/>
    <property type="match status" value="1"/>
</dbReference>
<dbReference type="PROSITE" id="PS51257">
    <property type="entry name" value="PROKAR_LIPOPROTEIN"/>
    <property type="match status" value="1"/>
</dbReference>
<evidence type="ECO:0000256" key="1">
    <source>
        <dbReference type="SAM" id="SignalP"/>
    </source>
</evidence>
<comment type="caution">
    <text evidence="2">The sequence shown here is derived from an EMBL/GenBank/DDBJ whole genome shotgun (WGS) entry which is preliminary data.</text>
</comment>
<gene>
    <name evidence="2" type="ORF">ACFSE6_07150</name>
</gene>
<accession>A0ABW4L1R7</accession>
<feature type="chain" id="PRO_5047344525" evidence="1">
    <location>
        <begin position="26"/>
        <end position="446"/>
    </location>
</feature>
<name>A0ABW4L1R7_9MICO</name>
<keyword evidence="3" id="KW-1185">Reference proteome</keyword>
<protein>
    <submittedName>
        <fullName evidence="2">ABC transporter substrate-binding protein</fullName>
    </submittedName>
</protein>
<sequence>MQSTTRPRRRAALAVGAGAALLLTAACGQQENIAEQNDDGEAAAGDGATIRFSWWGNPDRAQMTEEAVSAFEEEHPDITVETEFTDFDAYFDRLATAVAAGDEPDVITMGGAYPREYGSRGVLLDLGEVSDIIDTSAYDEAALQNGYFDETQYGIPTGVNSFGVVANPQVFADAGVDMPDDDTWSWEDYAQIATEISASTPDDVYGAEDPTQPDTLDLYADQHTGQGLYTEDGGLAITPETVTGWFDYTSGLMESGATPEASISSELMGQPNPEQTLMGQGRAGMMFAWTNQLQAFADASGDELVMLRAPGETTEQEPGQWLQASQLYTISANSGHPEAAAELVDFLTTSTAAADAIGSDRGVPAVSELREHLEPELEPVQQEEFGYIDRISELIDGDFVVGPTGSTESVPTLQRINENVLFGRTSPEEAGQQFVDEMNAAIDAGG</sequence>
<keyword evidence="1" id="KW-0732">Signal</keyword>
<dbReference type="PANTHER" id="PTHR43649">
    <property type="entry name" value="ARABINOSE-BINDING PROTEIN-RELATED"/>
    <property type="match status" value="1"/>
</dbReference>
<evidence type="ECO:0000313" key="2">
    <source>
        <dbReference type="EMBL" id="MFD1717603.1"/>
    </source>
</evidence>
<dbReference type="PANTHER" id="PTHR43649:SF11">
    <property type="entry name" value="ABC TRANSPORTER SUBSTRATE-BINDING PROTEIN YESO-RELATED"/>
    <property type="match status" value="1"/>
</dbReference>
<dbReference type="InterPro" id="IPR006059">
    <property type="entry name" value="SBP"/>
</dbReference>
<dbReference type="Proteomes" id="UP001597277">
    <property type="component" value="Unassembled WGS sequence"/>
</dbReference>
<reference evidence="3" key="1">
    <citation type="journal article" date="2019" name="Int. J. Syst. Evol. Microbiol.">
        <title>The Global Catalogue of Microorganisms (GCM) 10K type strain sequencing project: providing services to taxonomists for standard genome sequencing and annotation.</title>
        <authorList>
            <consortium name="The Broad Institute Genomics Platform"/>
            <consortium name="The Broad Institute Genome Sequencing Center for Infectious Disease"/>
            <person name="Wu L."/>
            <person name="Ma J."/>
        </authorList>
    </citation>
    <scope>NUCLEOTIDE SEQUENCE [LARGE SCALE GENOMIC DNA]</scope>
    <source>
        <strain evidence="3">JCM 17130</strain>
    </source>
</reference>
<dbReference type="RefSeq" id="WP_388004225.1">
    <property type="nucleotide sequence ID" value="NZ_JBHUEE010000003.1"/>
</dbReference>
<proteinExistence type="predicted"/>
<dbReference type="EMBL" id="JBHUEE010000003">
    <property type="protein sequence ID" value="MFD1717603.1"/>
    <property type="molecule type" value="Genomic_DNA"/>
</dbReference>
<feature type="signal peptide" evidence="1">
    <location>
        <begin position="1"/>
        <end position="25"/>
    </location>
</feature>
<evidence type="ECO:0000313" key="3">
    <source>
        <dbReference type="Proteomes" id="UP001597277"/>
    </source>
</evidence>
<organism evidence="2 3">
    <name type="scientific">Georgenia deserti</name>
    <dbReference type="NCBI Taxonomy" id="2093781"/>
    <lineage>
        <taxon>Bacteria</taxon>
        <taxon>Bacillati</taxon>
        <taxon>Actinomycetota</taxon>
        <taxon>Actinomycetes</taxon>
        <taxon>Micrococcales</taxon>
        <taxon>Bogoriellaceae</taxon>
        <taxon>Georgenia</taxon>
    </lineage>
</organism>
<dbReference type="Pfam" id="PF01547">
    <property type="entry name" value="SBP_bac_1"/>
    <property type="match status" value="1"/>
</dbReference>